<dbReference type="EnsemblPlants" id="KEH43762">
    <property type="protein sequence ID" value="KEH43762"/>
    <property type="gene ID" value="MTR_1g102530"/>
</dbReference>
<evidence type="ECO:0000313" key="2">
    <source>
        <dbReference type="EnsemblPlants" id="KEH43762"/>
    </source>
</evidence>
<proteinExistence type="predicted"/>
<sequence>MERQSEKQRTKGEEESVQRCYAAAAMLGFFVITEGGSVKMKGVFVSKPTKKESLTVIMPLHLKNGTKLRKLQIRLSGQTMLFNRPDQAKKNGL</sequence>
<keyword evidence="3" id="KW-1185">Reference proteome</keyword>
<reference evidence="1 3" key="2">
    <citation type="journal article" date="2014" name="BMC Genomics">
        <title>An improved genome release (version Mt4.0) for the model legume Medicago truncatula.</title>
        <authorList>
            <person name="Tang H."/>
            <person name="Krishnakumar V."/>
            <person name="Bidwell S."/>
            <person name="Rosen B."/>
            <person name="Chan A."/>
            <person name="Zhou S."/>
            <person name="Gentzbittel L."/>
            <person name="Childs K.L."/>
            <person name="Yandell M."/>
            <person name="Gundlach H."/>
            <person name="Mayer K.F."/>
            <person name="Schwartz D.C."/>
            <person name="Town C.D."/>
        </authorList>
    </citation>
    <scope>GENOME REANNOTATION</scope>
    <source>
        <strain evidence="1">A17</strain>
        <strain evidence="2 3">cv. Jemalong A17</strain>
    </source>
</reference>
<dbReference type="Proteomes" id="UP000002051">
    <property type="component" value="Unassembled WGS sequence"/>
</dbReference>
<dbReference type="EMBL" id="CM001217">
    <property type="protein sequence ID" value="KEH43762.1"/>
    <property type="molecule type" value="Genomic_DNA"/>
</dbReference>
<dbReference type="AlphaFoldDB" id="A0A072VPM6"/>
<accession>A0A072VPM6</accession>
<evidence type="ECO:0000313" key="1">
    <source>
        <dbReference type="EMBL" id="KEH43762.1"/>
    </source>
</evidence>
<reference evidence="1 3" key="1">
    <citation type="journal article" date="2011" name="Nature">
        <title>The Medicago genome provides insight into the evolution of rhizobial symbioses.</title>
        <authorList>
            <person name="Young N.D."/>
            <person name="Debelle F."/>
            <person name="Oldroyd G.E."/>
            <person name="Geurts R."/>
            <person name="Cannon S.B."/>
            <person name="Udvardi M.K."/>
            <person name="Benedito V.A."/>
            <person name="Mayer K.F."/>
            <person name="Gouzy J."/>
            <person name="Schoof H."/>
            <person name="Van de Peer Y."/>
            <person name="Proost S."/>
            <person name="Cook D.R."/>
            <person name="Meyers B.C."/>
            <person name="Spannagl M."/>
            <person name="Cheung F."/>
            <person name="De Mita S."/>
            <person name="Krishnakumar V."/>
            <person name="Gundlach H."/>
            <person name="Zhou S."/>
            <person name="Mudge J."/>
            <person name="Bharti A.K."/>
            <person name="Murray J.D."/>
            <person name="Naoumkina M.A."/>
            <person name="Rosen B."/>
            <person name="Silverstein K.A."/>
            <person name="Tang H."/>
            <person name="Rombauts S."/>
            <person name="Zhao P.X."/>
            <person name="Zhou P."/>
            <person name="Barbe V."/>
            <person name="Bardou P."/>
            <person name="Bechner M."/>
            <person name="Bellec A."/>
            <person name="Berger A."/>
            <person name="Berges H."/>
            <person name="Bidwell S."/>
            <person name="Bisseling T."/>
            <person name="Choisne N."/>
            <person name="Couloux A."/>
            <person name="Denny R."/>
            <person name="Deshpande S."/>
            <person name="Dai X."/>
            <person name="Doyle J.J."/>
            <person name="Dudez A.M."/>
            <person name="Farmer A.D."/>
            <person name="Fouteau S."/>
            <person name="Franken C."/>
            <person name="Gibelin C."/>
            <person name="Gish J."/>
            <person name="Goldstein S."/>
            <person name="Gonzalez A.J."/>
            <person name="Green P.J."/>
            <person name="Hallab A."/>
            <person name="Hartog M."/>
            <person name="Hua A."/>
            <person name="Humphray S.J."/>
            <person name="Jeong D.H."/>
            <person name="Jing Y."/>
            <person name="Jocker A."/>
            <person name="Kenton S.M."/>
            <person name="Kim D.J."/>
            <person name="Klee K."/>
            <person name="Lai H."/>
            <person name="Lang C."/>
            <person name="Lin S."/>
            <person name="Macmil S.L."/>
            <person name="Magdelenat G."/>
            <person name="Matthews L."/>
            <person name="McCorrison J."/>
            <person name="Monaghan E.L."/>
            <person name="Mun J.H."/>
            <person name="Najar F.Z."/>
            <person name="Nicholson C."/>
            <person name="Noirot C."/>
            <person name="O'Bleness M."/>
            <person name="Paule C.R."/>
            <person name="Poulain J."/>
            <person name="Prion F."/>
            <person name="Qin B."/>
            <person name="Qu C."/>
            <person name="Retzel E.F."/>
            <person name="Riddle C."/>
            <person name="Sallet E."/>
            <person name="Samain S."/>
            <person name="Samson N."/>
            <person name="Sanders I."/>
            <person name="Saurat O."/>
            <person name="Scarpelli C."/>
            <person name="Schiex T."/>
            <person name="Segurens B."/>
            <person name="Severin A.J."/>
            <person name="Sherrier D.J."/>
            <person name="Shi R."/>
            <person name="Sims S."/>
            <person name="Singer S.R."/>
            <person name="Sinharoy S."/>
            <person name="Sterck L."/>
            <person name="Viollet A."/>
            <person name="Wang B.B."/>
            <person name="Wang K."/>
            <person name="Wang M."/>
            <person name="Wang X."/>
            <person name="Warfsmann J."/>
            <person name="Weissenbach J."/>
            <person name="White D.D."/>
            <person name="White J.D."/>
            <person name="Wiley G.B."/>
            <person name="Wincker P."/>
            <person name="Xing Y."/>
            <person name="Yang L."/>
            <person name="Yao Z."/>
            <person name="Ying F."/>
            <person name="Zhai J."/>
            <person name="Zhou L."/>
            <person name="Zuber A."/>
            <person name="Denarie J."/>
            <person name="Dixon R.A."/>
            <person name="May G.D."/>
            <person name="Schwartz D.C."/>
            <person name="Rogers J."/>
            <person name="Quetier F."/>
            <person name="Town C.D."/>
            <person name="Roe B.A."/>
        </authorList>
    </citation>
    <scope>NUCLEOTIDE SEQUENCE [LARGE SCALE GENOMIC DNA]</scope>
    <source>
        <strain evidence="1">A17</strain>
        <strain evidence="2 3">cv. Jemalong A17</strain>
    </source>
</reference>
<protein>
    <submittedName>
        <fullName evidence="1 2">Uncharacterized protein</fullName>
    </submittedName>
</protein>
<organism evidence="1 3">
    <name type="scientific">Medicago truncatula</name>
    <name type="common">Barrel medic</name>
    <name type="synonym">Medicago tribuloides</name>
    <dbReference type="NCBI Taxonomy" id="3880"/>
    <lineage>
        <taxon>Eukaryota</taxon>
        <taxon>Viridiplantae</taxon>
        <taxon>Streptophyta</taxon>
        <taxon>Embryophyta</taxon>
        <taxon>Tracheophyta</taxon>
        <taxon>Spermatophyta</taxon>
        <taxon>Magnoliopsida</taxon>
        <taxon>eudicotyledons</taxon>
        <taxon>Gunneridae</taxon>
        <taxon>Pentapetalae</taxon>
        <taxon>rosids</taxon>
        <taxon>fabids</taxon>
        <taxon>Fabales</taxon>
        <taxon>Fabaceae</taxon>
        <taxon>Papilionoideae</taxon>
        <taxon>50 kb inversion clade</taxon>
        <taxon>NPAAA clade</taxon>
        <taxon>Hologalegina</taxon>
        <taxon>IRL clade</taxon>
        <taxon>Trifolieae</taxon>
        <taxon>Medicago</taxon>
    </lineage>
</organism>
<evidence type="ECO:0000313" key="3">
    <source>
        <dbReference type="Proteomes" id="UP000002051"/>
    </source>
</evidence>
<name>A0A072VPM6_MEDTR</name>
<reference evidence="2" key="3">
    <citation type="submission" date="2015-04" db="UniProtKB">
        <authorList>
            <consortium name="EnsemblPlants"/>
        </authorList>
    </citation>
    <scope>IDENTIFICATION</scope>
    <source>
        <strain evidence="2">cv. Jemalong A17</strain>
    </source>
</reference>
<dbReference type="HOGENOM" id="CLU_2402937_0_0_1"/>
<gene>
    <name evidence="1" type="ordered locus">MTR_1g102530</name>
</gene>